<dbReference type="InterPro" id="IPR051531">
    <property type="entry name" value="N-acetyltransferase"/>
</dbReference>
<dbReference type="OrthoDB" id="9795206at2"/>
<dbReference type="PANTHER" id="PTHR43792">
    <property type="entry name" value="GNAT FAMILY, PUTATIVE (AFU_ORTHOLOGUE AFUA_3G00765)-RELATED-RELATED"/>
    <property type="match status" value="1"/>
</dbReference>
<accession>A0A0P6YB63</accession>
<keyword evidence="3" id="KW-1185">Reference proteome</keyword>
<dbReference type="RefSeq" id="WP_054534640.1">
    <property type="nucleotide sequence ID" value="NZ_LGKP01000021.1"/>
</dbReference>
<dbReference type="Pfam" id="PF13302">
    <property type="entry name" value="Acetyltransf_3"/>
    <property type="match status" value="1"/>
</dbReference>
<proteinExistence type="predicted"/>
<dbReference type="PANTHER" id="PTHR43792:SF1">
    <property type="entry name" value="N-ACETYLTRANSFERASE DOMAIN-CONTAINING PROTEIN"/>
    <property type="match status" value="1"/>
</dbReference>
<dbReference type="EMBL" id="LGKP01000021">
    <property type="protein sequence ID" value="KPL86653.1"/>
    <property type="molecule type" value="Genomic_DNA"/>
</dbReference>
<dbReference type="InterPro" id="IPR016181">
    <property type="entry name" value="Acyl_CoA_acyltransferase"/>
</dbReference>
<dbReference type="InterPro" id="IPR000182">
    <property type="entry name" value="GNAT_dom"/>
</dbReference>
<feature type="domain" description="N-acetyltransferase" evidence="1">
    <location>
        <begin position="32"/>
        <end position="187"/>
    </location>
</feature>
<reference evidence="2 3" key="1">
    <citation type="submission" date="2015-07" db="EMBL/GenBank/DDBJ databases">
        <title>Whole genome sequence of Herpetosiphon geysericola DSM 7119.</title>
        <authorList>
            <person name="Hemp J."/>
            <person name="Ward L.M."/>
            <person name="Pace L.A."/>
            <person name="Fischer W.W."/>
        </authorList>
    </citation>
    <scope>NUCLEOTIDE SEQUENCE [LARGE SCALE GENOMIC DNA]</scope>
    <source>
        <strain evidence="2 3">DSM 7119</strain>
    </source>
</reference>
<evidence type="ECO:0000313" key="2">
    <source>
        <dbReference type="EMBL" id="KPL86653.1"/>
    </source>
</evidence>
<dbReference type="SUPFAM" id="SSF55729">
    <property type="entry name" value="Acyl-CoA N-acyltransferases (Nat)"/>
    <property type="match status" value="1"/>
</dbReference>
<protein>
    <recommendedName>
        <fullName evidence="1">N-acetyltransferase domain-containing protein</fullName>
    </recommendedName>
</protein>
<dbReference type="AlphaFoldDB" id="A0A0P6YB63"/>
<evidence type="ECO:0000313" key="3">
    <source>
        <dbReference type="Proteomes" id="UP000050277"/>
    </source>
</evidence>
<dbReference type="Proteomes" id="UP000050277">
    <property type="component" value="Unassembled WGS sequence"/>
</dbReference>
<sequence length="199" mass="22259">MAFPRFITPRLLLRPMVAEDIHPLFALIYNDPMVRQFFTNLETWDAVAMVHQATVAANDDPANRGFGHWTVTERSSGTVLGKVLLEAPAPAPWIVLDDRSPHAPVGMETELAYALGRAFWGHGYAFEACQALLPHIFETLALPRVMNSVRRANTASIRLMEKLGFQLESQRERPEFVIGVLTQLTYADTARTTVVSPSR</sequence>
<gene>
    <name evidence="2" type="ORF">SE18_11705</name>
</gene>
<dbReference type="STRING" id="70996.SE18_11705"/>
<dbReference type="Gene3D" id="3.40.630.30">
    <property type="match status" value="1"/>
</dbReference>
<comment type="caution">
    <text evidence="2">The sequence shown here is derived from an EMBL/GenBank/DDBJ whole genome shotgun (WGS) entry which is preliminary data.</text>
</comment>
<dbReference type="PROSITE" id="PS51186">
    <property type="entry name" value="GNAT"/>
    <property type="match status" value="1"/>
</dbReference>
<evidence type="ECO:0000259" key="1">
    <source>
        <dbReference type="PROSITE" id="PS51186"/>
    </source>
</evidence>
<name>A0A0P6YB63_9CHLR</name>
<organism evidence="2 3">
    <name type="scientific">Herpetosiphon geysericola</name>
    <dbReference type="NCBI Taxonomy" id="70996"/>
    <lineage>
        <taxon>Bacteria</taxon>
        <taxon>Bacillati</taxon>
        <taxon>Chloroflexota</taxon>
        <taxon>Chloroflexia</taxon>
        <taxon>Herpetosiphonales</taxon>
        <taxon>Herpetosiphonaceae</taxon>
        <taxon>Herpetosiphon</taxon>
    </lineage>
</organism>
<dbReference type="GO" id="GO:0016747">
    <property type="term" value="F:acyltransferase activity, transferring groups other than amino-acyl groups"/>
    <property type="evidence" value="ECO:0007669"/>
    <property type="project" value="InterPro"/>
</dbReference>